<proteinExistence type="predicted"/>
<feature type="compositionally biased region" description="Low complexity" evidence="4">
    <location>
        <begin position="641"/>
        <end position="662"/>
    </location>
</feature>
<evidence type="ECO:0000256" key="1">
    <source>
        <dbReference type="ARBA" id="ARBA00004496"/>
    </source>
</evidence>
<dbReference type="GO" id="GO:0060271">
    <property type="term" value="P:cilium assembly"/>
    <property type="evidence" value="ECO:0007669"/>
    <property type="project" value="InterPro"/>
</dbReference>
<evidence type="ECO:0000256" key="2">
    <source>
        <dbReference type="ARBA" id="ARBA00022473"/>
    </source>
</evidence>
<evidence type="ECO:0000313" key="9">
    <source>
        <dbReference type="Proteomes" id="UP000694569"/>
    </source>
</evidence>
<dbReference type="Pfam" id="PF19032">
    <property type="entry name" value="Intu_longin_2"/>
    <property type="match status" value="1"/>
</dbReference>
<dbReference type="InterPro" id="IPR043987">
    <property type="entry name" value="CCZ1/INTU/HSP4_longin_1"/>
</dbReference>
<dbReference type="InterPro" id="IPR039151">
    <property type="entry name" value="INTU"/>
</dbReference>
<gene>
    <name evidence="8" type="primary">INTU</name>
</gene>
<feature type="domain" description="CCZ1/INTU/HPS4 third Longin" evidence="7">
    <location>
        <begin position="763"/>
        <end position="898"/>
    </location>
</feature>
<comment type="subcellular location">
    <subcellularLocation>
        <location evidence="1">Cytoplasm</location>
    </subcellularLocation>
</comment>
<sequence>KKIQIGDHVRLGSDEQHFITAVVAANDGQYTNDLEPEWLGSIQKNGELFYLELSEEEEKTLLPPSPSEPHGGNHVRFCENEAEVFSEDVHNEKKRTEPRFKRLAKMLKKNHSKKGIQGPSSPASILKHHSNNKTNLTLHHQYKDLCLYGLIGIIHQSSKSFKKVEKQSNQDATHKLANCEKLVVHGFVPSGPALRSGQILIVNTENIERVLSCIPGPMQIKLTFETPAFDAKVPHQNANTQPPMSNLAKLVWGEEYANHKQVLQVIPHIVMYLTMRLDSDSSKEAQEILYQYPVSEASRKLKSIRGLFLTLSDMLHNVTGAPIVSSSLILDEQLVHISYWKESDKLLVVSVPAEKIPLLHLRNMTADLVRTIKVMFSSLDRAFCEEENMPRLDNFFSLFFQRVVRLSTLSLSTGQEAPFYDTCSSVIVDNLSGVRWLSLPEDIKMEIDTVLSDFEALDFAELSEDYYDMRRLYMIIGTCIFYKGYLLSNHLPKEDLIDIALYCRHYGLLPMASERIGQLVVWREVYPSFHLRQCSSPALEKYSEPEARYFLLIVGLKQFMLCTLLEAGGCTSKAIGTPGPDYIYVDQAKTTLLQLETLDVNIEERLNVSPSPCLSCADWFLPARDRLHSFTSSVGLNKLQTPPKKSTSPMSKKAFSDATSSLRTRRPSPTRSSGGSDNGSEGTGDYARTTAPSTPDMTRKFGRRESQGSGGSDGSGGGGTSFKISKKKYSLPNPFNLVSQRRNLSEREAEDLYNSVKLTSGPENTLFHYIYLETMHGIFISPSHREVEQLAGSVHPQLIKNFHRCCLSIRSVFQQAMKEKPNDSDSKACPDFVGLGAVKEHGILFECCPENWTDQKKSPPMMSYWVIGRLFLQPQPQELYVCFHDSVTEVAVELAFKLSFGMPL</sequence>
<feature type="compositionally biased region" description="Gly residues" evidence="4">
    <location>
        <begin position="708"/>
        <end position="720"/>
    </location>
</feature>
<evidence type="ECO:0000259" key="7">
    <source>
        <dbReference type="Pfam" id="PF19033"/>
    </source>
</evidence>
<dbReference type="Pfam" id="PF19033">
    <property type="entry name" value="Intu_longin_3"/>
    <property type="match status" value="1"/>
</dbReference>
<evidence type="ECO:0000256" key="4">
    <source>
        <dbReference type="SAM" id="MobiDB-lite"/>
    </source>
</evidence>
<dbReference type="PANTHER" id="PTHR21082">
    <property type="entry name" value="PROTEIN INTURNED"/>
    <property type="match status" value="1"/>
</dbReference>
<dbReference type="InterPro" id="IPR043988">
    <property type="entry name" value="CCZ1/INTU_longin_2"/>
</dbReference>
<keyword evidence="3" id="KW-0963">Cytoplasm</keyword>
<dbReference type="Pfam" id="PF19031">
    <property type="entry name" value="Intu_longin_1"/>
    <property type="match status" value="1"/>
</dbReference>
<protein>
    <submittedName>
        <fullName evidence="8">Inturned planar cell polarity protein</fullName>
    </submittedName>
</protein>
<dbReference type="AlphaFoldDB" id="A0A8C5M3M9"/>
<evidence type="ECO:0000259" key="6">
    <source>
        <dbReference type="Pfam" id="PF19032"/>
    </source>
</evidence>
<feature type="domain" description="CCZ1/INTU/HSP4 first Longin" evidence="5">
    <location>
        <begin position="267"/>
        <end position="376"/>
    </location>
</feature>
<dbReference type="PANTHER" id="PTHR21082:SF4">
    <property type="entry name" value="PROTEIN INTURNED"/>
    <property type="match status" value="1"/>
</dbReference>
<dbReference type="GO" id="GO:0016192">
    <property type="term" value="P:vesicle-mediated transport"/>
    <property type="evidence" value="ECO:0007669"/>
    <property type="project" value="InterPro"/>
</dbReference>
<accession>A0A8C5M3M9</accession>
<dbReference type="Proteomes" id="UP000694569">
    <property type="component" value="Unplaced"/>
</dbReference>
<feature type="compositionally biased region" description="Basic and acidic residues" evidence="4">
    <location>
        <begin position="697"/>
        <end position="706"/>
    </location>
</feature>
<organism evidence="8 9">
    <name type="scientific">Leptobrachium leishanense</name>
    <name type="common">Leishan spiny toad</name>
    <dbReference type="NCBI Taxonomy" id="445787"/>
    <lineage>
        <taxon>Eukaryota</taxon>
        <taxon>Metazoa</taxon>
        <taxon>Chordata</taxon>
        <taxon>Craniata</taxon>
        <taxon>Vertebrata</taxon>
        <taxon>Euteleostomi</taxon>
        <taxon>Amphibia</taxon>
        <taxon>Batrachia</taxon>
        <taxon>Anura</taxon>
        <taxon>Pelobatoidea</taxon>
        <taxon>Megophryidae</taxon>
        <taxon>Leptobrachium</taxon>
    </lineage>
</organism>
<dbReference type="OrthoDB" id="10038586at2759"/>
<dbReference type="GO" id="GO:0005737">
    <property type="term" value="C:cytoplasm"/>
    <property type="evidence" value="ECO:0007669"/>
    <property type="project" value="UniProtKB-SubCell"/>
</dbReference>
<dbReference type="InterPro" id="IPR043989">
    <property type="entry name" value="CCZ1/INTU/HSP4_longin_3"/>
</dbReference>
<dbReference type="GO" id="GO:0007399">
    <property type="term" value="P:nervous system development"/>
    <property type="evidence" value="ECO:0007669"/>
    <property type="project" value="TreeGrafter"/>
</dbReference>
<keyword evidence="9" id="KW-1185">Reference proteome</keyword>
<name>A0A8C5M3M9_9ANUR</name>
<dbReference type="GO" id="GO:0001736">
    <property type="term" value="P:establishment of planar polarity"/>
    <property type="evidence" value="ECO:0007669"/>
    <property type="project" value="InterPro"/>
</dbReference>
<feature type="region of interest" description="Disordered" evidence="4">
    <location>
        <begin position="635"/>
        <end position="727"/>
    </location>
</feature>
<evidence type="ECO:0000313" key="8">
    <source>
        <dbReference type="Ensembl" id="ENSLLEP00000008148.1"/>
    </source>
</evidence>
<reference evidence="8" key="2">
    <citation type="submission" date="2025-09" db="UniProtKB">
        <authorList>
            <consortium name="Ensembl"/>
        </authorList>
    </citation>
    <scope>IDENTIFICATION</scope>
</reference>
<evidence type="ECO:0000259" key="5">
    <source>
        <dbReference type="Pfam" id="PF19031"/>
    </source>
</evidence>
<feature type="domain" description="CCZ1/INTU second Longin" evidence="6">
    <location>
        <begin position="475"/>
        <end position="592"/>
    </location>
</feature>
<dbReference type="GeneTree" id="ENSGT00390000001301"/>
<dbReference type="Ensembl" id="ENSLLET00000008477.1">
    <property type="protein sequence ID" value="ENSLLEP00000008148.1"/>
    <property type="gene ID" value="ENSLLEG00000005140.1"/>
</dbReference>
<dbReference type="GO" id="GO:0005929">
    <property type="term" value="C:cilium"/>
    <property type="evidence" value="ECO:0007669"/>
    <property type="project" value="TreeGrafter"/>
</dbReference>
<keyword evidence="2" id="KW-0217">Developmental protein</keyword>
<reference evidence="8" key="1">
    <citation type="submission" date="2025-08" db="UniProtKB">
        <authorList>
            <consortium name="Ensembl"/>
        </authorList>
    </citation>
    <scope>IDENTIFICATION</scope>
</reference>
<evidence type="ECO:0000256" key="3">
    <source>
        <dbReference type="ARBA" id="ARBA00022490"/>
    </source>
</evidence>